<keyword evidence="3 5" id="KW-1133">Transmembrane helix</keyword>
<accession>A0A9Q0LT37</accession>
<feature type="transmembrane region" description="Helical" evidence="5">
    <location>
        <begin position="39"/>
        <end position="57"/>
    </location>
</feature>
<evidence type="ECO:0000259" key="6">
    <source>
        <dbReference type="PROSITE" id="PS50261"/>
    </source>
</evidence>
<proteinExistence type="predicted"/>
<dbReference type="SUPFAM" id="SSF81321">
    <property type="entry name" value="Family A G protein-coupled receptor-like"/>
    <property type="match status" value="1"/>
</dbReference>
<organism evidence="7 8">
    <name type="scientific">Anaeramoeba ignava</name>
    <name type="common">Anaerobic marine amoeba</name>
    <dbReference type="NCBI Taxonomy" id="1746090"/>
    <lineage>
        <taxon>Eukaryota</taxon>
        <taxon>Metamonada</taxon>
        <taxon>Anaeramoebidae</taxon>
        <taxon>Anaeramoeba</taxon>
    </lineage>
</organism>
<reference evidence="7" key="1">
    <citation type="submission" date="2022-10" db="EMBL/GenBank/DDBJ databases">
        <title>Novel sulphate-reducing endosymbionts in the free-living metamonad Anaeramoeba.</title>
        <authorList>
            <person name="Jerlstrom-Hultqvist J."/>
            <person name="Cepicka I."/>
            <person name="Gallot-Lavallee L."/>
            <person name="Salas-Leiva D."/>
            <person name="Curtis B.A."/>
            <person name="Zahonova K."/>
            <person name="Pipaliya S."/>
            <person name="Dacks J."/>
            <person name="Roger A.J."/>
        </authorList>
    </citation>
    <scope>NUCLEOTIDE SEQUENCE</scope>
    <source>
        <strain evidence="7">BMAN</strain>
    </source>
</reference>
<dbReference type="GO" id="GO:0007189">
    <property type="term" value="P:adenylate cyclase-activating G protein-coupled receptor signaling pathway"/>
    <property type="evidence" value="ECO:0007669"/>
    <property type="project" value="TreeGrafter"/>
</dbReference>
<dbReference type="InterPro" id="IPR017981">
    <property type="entry name" value="GPCR_2-like_7TM"/>
</dbReference>
<comment type="subcellular location">
    <subcellularLocation>
        <location evidence="1">Membrane</location>
        <topology evidence="1">Multi-pass membrane protein</topology>
    </subcellularLocation>
</comment>
<feature type="transmembrane region" description="Helical" evidence="5">
    <location>
        <begin position="106"/>
        <end position="128"/>
    </location>
</feature>
<dbReference type="AlphaFoldDB" id="A0A9Q0LT37"/>
<feature type="transmembrane region" description="Helical" evidence="5">
    <location>
        <begin position="191"/>
        <end position="212"/>
    </location>
</feature>
<dbReference type="OrthoDB" id="100006at2759"/>
<keyword evidence="7" id="KW-0675">Receptor</keyword>
<comment type="caution">
    <text evidence="7">The sequence shown here is derived from an EMBL/GenBank/DDBJ whole genome shotgun (WGS) entry which is preliminary data.</text>
</comment>
<evidence type="ECO:0000256" key="1">
    <source>
        <dbReference type="ARBA" id="ARBA00004141"/>
    </source>
</evidence>
<dbReference type="GO" id="GO:0007166">
    <property type="term" value="P:cell surface receptor signaling pathway"/>
    <property type="evidence" value="ECO:0007669"/>
    <property type="project" value="InterPro"/>
</dbReference>
<keyword evidence="2 5" id="KW-0812">Transmembrane</keyword>
<protein>
    <submittedName>
        <fullName evidence="7">G protein-coupled receptor</fullName>
    </submittedName>
</protein>
<dbReference type="Proteomes" id="UP001149090">
    <property type="component" value="Unassembled WGS sequence"/>
</dbReference>
<evidence type="ECO:0000256" key="2">
    <source>
        <dbReference type="ARBA" id="ARBA00022692"/>
    </source>
</evidence>
<dbReference type="GO" id="GO:0004930">
    <property type="term" value="F:G protein-coupled receptor activity"/>
    <property type="evidence" value="ECO:0007669"/>
    <property type="project" value="TreeGrafter"/>
</dbReference>
<sequence length="313" mass="36614">MRSEEIATLIGSILAILGALCIIIIYLYFKETKIFYRKLIFVLSVYDLLQSLTFVLPGQKGSGICRTQFTLVALFATTSQYWSAAISILSYLKVVKSFHEKFLHKLYIFFHIFMWVTVTPLFILSFFLPNPNKSGTYWCISTSEKYLIPLYAFNWFYLLVCLVFCILIFIRLKKFYQQNIKGNYNKRISQLNKFWIELRMSFVPLIYIIIFIPTSFRRIRNLAYPNASEITFIDVLQGLLSISQGFWDFLIFVIFDPEIRTKLTKKIPQKNQSFEKISSFQNFTENNINESLIGDGKNLTEVSQDLNLNSDSN</sequence>
<keyword evidence="4 5" id="KW-0472">Membrane</keyword>
<evidence type="ECO:0000256" key="5">
    <source>
        <dbReference type="SAM" id="Phobius"/>
    </source>
</evidence>
<evidence type="ECO:0000256" key="3">
    <source>
        <dbReference type="ARBA" id="ARBA00022989"/>
    </source>
</evidence>
<evidence type="ECO:0000313" key="7">
    <source>
        <dbReference type="EMBL" id="KAJ5078472.1"/>
    </source>
</evidence>
<dbReference type="PANTHER" id="PTHR23112">
    <property type="entry name" value="G PROTEIN-COUPLED RECEPTOR 157-RELATED"/>
    <property type="match status" value="1"/>
</dbReference>
<dbReference type="PRINTS" id="PR02001">
    <property type="entry name" value="GCR1CAMPR"/>
</dbReference>
<feature type="transmembrane region" description="Helical" evidence="5">
    <location>
        <begin position="69"/>
        <end position="94"/>
    </location>
</feature>
<evidence type="ECO:0000256" key="4">
    <source>
        <dbReference type="ARBA" id="ARBA00023136"/>
    </source>
</evidence>
<dbReference type="PANTHER" id="PTHR23112:SF0">
    <property type="entry name" value="TRANSMEMBRANE PROTEIN 116"/>
    <property type="match status" value="1"/>
</dbReference>
<feature type="transmembrane region" description="Helical" evidence="5">
    <location>
        <begin position="148"/>
        <end position="170"/>
    </location>
</feature>
<dbReference type="EMBL" id="JAPDFW010000053">
    <property type="protein sequence ID" value="KAJ5078472.1"/>
    <property type="molecule type" value="Genomic_DNA"/>
</dbReference>
<dbReference type="Gene3D" id="1.20.1070.10">
    <property type="entry name" value="Rhodopsin 7-helix transmembrane proteins"/>
    <property type="match status" value="1"/>
</dbReference>
<dbReference type="GO" id="GO:0005886">
    <property type="term" value="C:plasma membrane"/>
    <property type="evidence" value="ECO:0007669"/>
    <property type="project" value="TreeGrafter"/>
</dbReference>
<feature type="transmembrane region" description="Helical" evidence="5">
    <location>
        <begin position="6"/>
        <end position="27"/>
    </location>
</feature>
<dbReference type="PROSITE" id="PS50261">
    <property type="entry name" value="G_PROTEIN_RECEP_F2_4"/>
    <property type="match status" value="1"/>
</dbReference>
<evidence type="ECO:0000313" key="8">
    <source>
        <dbReference type="Proteomes" id="UP001149090"/>
    </source>
</evidence>
<gene>
    <name evidence="7" type="ORF">M0811_04797</name>
</gene>
<dbReference type="InterPro" id="IPR022343">
    <property type="entry name" value="GCR1-cAMP_receptor"/>
</dbReference>
<feature type="transmembrane region" description="Helical" evidence="5">
    <location>
        <begin position="232"/>
        <end position="255"/>
    </location>
</feature>
<feature type="domain" description="G-protein coupled receptors family 2 profile 2" evidence="6">
    <location>
        <begin position="4"/>
        <end position="256"/>
    </location>
</feature>
<name>A0A9Q0LT37_ANAIG</name>
<keyword evidence="8" id="KW-1185">Reference proteome</keyword>